<dbReference type="OrthoDB" id="3626727at2"/>
<keyword evidence="2" id="KW-1185">Reference proteome</keyword>
<proteinExistence type="predicted"/>
<dbReference type="RefSeq" id="WP_021594561.1">
    <property type="nucleotide sequence ID" value="NZ_FOVH01000005.1"/>
</dbReference>
<organism evidence="1 2">
    <name type="scientific">Actinomadura madurae</name>
    <dbReference type="NCBI Taxonomy" id="1993"/>
    <lineage>
        <taxon>Bacteria</taxon>
        <taxon>Bacillati</taxon>
        <taxon>Actinomycetota</taxon>
        <taxon>Actinomycetes</taxon>
        <taxon>Streptosporangiales</taxon>
        <taxon>Thermomonosporaceae</taxon>
        <taxon>Actinomadura</taxon>
    </lineage>
</organism>
<dbReference type="AlphaFoldDB" id="A0A1I5G618"/>
<sequence>MADDPHIHVDSKMARGGAATRNLMASTFGLAGDLPSTVTTGCGLQVPYAMTSPHPKSVTCLPCREYASNEHRRLADMVENLGTMPGSPITPADAEQAAAAHRTLAKNFSDM</sequence>
<dbReference type="Proteomes" id="UP000183413">
    <property type="component" value="Unassembled WGS sequence"/>
</dbReference>
<evidence type="ECO:0000313" key="2">
    <source>
        <dbReference type="Proteomes" id="UP000183413"/>
    </source>
</evidence>
<name>A0A1I5G618_9ACTN</name>
<gene>
    <name evidence="1" type="ORF">SAMN04489713_10548</name>
</gene>
<dbReference type="InParanoid" id="A0A1I5G618"/>
<accession>A0A1I5G618</accession>
<reference evidence="1 2" key="1">
    <citation type="submission" date="2016-10" db="EMBL/GenBank/DDBJ databases">
        <authorList>
            <person name="de Groot N.N."/>
        </authorList>
    </citation>
    <scope>NUCLEOTIDE SEQUENCE [LARGE SCALE GENOMIC DNA]</scope>
    <source>
        <strain evidence="1 2">DSM 43067</strain>
    </source>
</reference>
<dbReference type="STRING" id="1993.SAMN04489713_10548"/>
<dbReference type="EMBL" id="FOVH01000005">
    <property type="protein sequence ID" value="SFO31366.1"/>
    <property type="molecule type" value="Genomic_DNA"/>
</dbReference>
<evidence type="ECO:0000313" key="1">
    <source>
        <dbReference type="EMBL" id="SFO31366.1"/>
    </source>
</evidence>
<protein>
    <submittedName>
        <fullName evidence="1">Uncharacterized protein</fullName>
    </submittedName>
</protein>
<dbReference type="eggNOG" id="ENOG50336E0">
    <property type="taxonomic scope" value="Bacteria"/>
</dbReference>